<dbReference type="PRINTS" id="PR00081">
    <property type="entry name" value="GDHRDH"/>
</dbReference>
<name>A0ABQ9N333_HEVBR</name>
<dbReference type="PANTHER" id="PTHR42898:SF28">
    <property type="entry name" value="TROPINONE REDUCTASE HOMOLOG"/>
    <property type="match status" value="1"/>
</dbReference>
<dbReference type="SUPFAM" id="SSF51735">
    <property type="entry name" value="NAD(P)-binding Rossmann-fold domains"/>
    <property type="match status" value="1"/>
</dbReference>
<protein>
    <recommendedName>
        <fullName evidence="6">Tropinone reductase</fullName>
    </recommendedName>
</protein>
<organism evidence="4 5">
    <name type="scientific">Hevea brasiliensis</name>
    <name type="common">Para rubber tree</name>
    <name type="synonym">Siphonia brasiliensis</name>
    <dbReference type="NCBI Taxonomy" id="3981"/>
    <lineage>
        <taxon>Eukaryota</taxon>
        <taxon>Viridiplantae</taxon>
        <taxon>Streptophyta</taxon>
        <taxon>Embryophyta</taxon>
        <taxon>Tracheophyta</taxon>
        <taxon>Spermatophyta</taxon>
        <taxon>Magnoliopsida</taxon>
        <taxon>eudicotyledons</taxon>
        <taxon>Gunneridae</taxon>
        <taxon>Pentapetalae</taxon>
        <taxon>rosids</taxon>
        <taxon>fabids</taxon>
        <taxon>Malpighiales</taxon>
        <taxon>Euphorbiaceae</taxon>
        <taxon>Crotonoideae</taxon>
        <taxon>Micrandreae</taxon>
        <taxon>Hevea</taxon>
    </lineage>
</organism>
<keyword evidence="5" id="KW-1185">Reference proteome</keyword>
<keyword evidence="1" id="KW-0521">NADP</keyword>
<gene>
    <name evidence="4" type="ORF">P3X46_004901</name>
</gene>
<dbReference type="PANTHER" id="PTHR42898">
    <property type="entry name" value="TROPINONE REDUCTASE"/>
    <property type="match status" value="1"/>
</dbReference>
<dbReference type="EMBL" id="JARPOI010000003">
    <property type="protein sequence ID" value="KAJ9185244.1"/>
    <property type="molecule type" value="Genomic_DNA"/>
</dbReference>
<proteinExistence type="inferred from homology"/>
<evidence type="ECO:0000256" key="1">
    <source>
        <dbReference type="ARBA" id="ARBA00022857"/>
    </source>
</evidence>
<evidence type="ECO:0000313" key="4">
    <source>
        <dbReference type="EMBL" id="KAJ9185244.1"/>
    </source>
</evidence>
<dbReference type="Pfam" id="PF13561">
    <property type="entry name" value="adh_short_C2"/>
    <property type="match status" value="1"/>
</dbReference>
<dbReference type="InterPro" id="IPR020904">
    <property type="entry name" value="Sc_DH/Rdtase_CS"/>
</dbReference>
<dbReference type="PRINTS" id="PR00080">
    <property type="entry name" value="SDRFAMILY"/>
</dbReference>
<dbReference type="InterPro" id="IPR045000">
    <property type="entry name" value="TR"/>
</dbReference>
<dbReference type="InterPro" id="IPR002347">
    <property type="entry name" value="SDR_fam"/>
</dbReference>
<dbReference type="InterPro" id="IPR036291">
    <property type="entry name" value="NAD(P)-bd_dom_sf"/>
</dbReference>
<comment type="caution">
    <text evidence="4">The sequence shown here is derived from an EMBL/GenBank/DDBJ whole genome shotgun (WGS) entry which is preliminary data.</text>
</comment>
<reference evidence="4" key="1">
    <citation type="journal article" date="2023" name="Plant Biotechnol. J.">
        <title>Chromosome-level wild Hevea brasiliensis genome provides new tools for genomic-assisted breeding and valuable loci to elevate rubber yield.</title>
        <authorList>
            <person name="Cheng H."/>
            <person name="Song X."/>
            <person name="Hu Y."/>
            <person name="Wu T."/>
            <person name="Yang Q."/>
            <person name="An Z."/>
            <person name="Feng S."/>
            <person name="Deng Z."/>
            <person name="Wu W."/>
            <person name="Zeng X."/>
            <person name="Tu M."/>
            <person name="Wang X."/>
            <person name="Huang H."/>
        </authorList>
    </citation>
    <scope>NUCLEOTIDE SEQUENCE</scope>
    <source>
        <strain evidence="4">MT/VB/25A 57/8</strain>
    </source>
</reference>
<keyword evidence="2" id="KW-0560">Oxidoreductase</keyword>
<sequence>MTGSELSGRGRDQRWSLKGMTALVTGGTRGIGYAIVEELAGFGARVHTCSRSEEELNERVKEWKSKGFEVSGSICDLTCKDQREKLIDIVSSVFEGKLHILVNNAATVRHRDCVDNTEEDYSSIMSTNLESPYHVCQLAYPLLKESRNGSIVFLSSVAGSVALPMLSIYAATKAAINQLTRNLACEWAKDNIRTNAVAPSATRTTILTEPDPAILKAYAGLMPQTPIGRIAEPSEVSSLVAFLCLPAASYINGQVICVDGGFTVKGC</sequence>
<evidence type="ECO:0000313" key="5">
    <source>
        <dbReference type="Proteomes" id="UP001174677"/>
    </source>
</evidence>
<dbReference type="Proteomes" id="UP001174677">
    <property type="component" value="Chromosome 3"/>
</dbReference>
<accession>A0ABQ9N333</accession>
<dbReference type="PROSITE" id="PS00061">
    <property type="entry name" value="ADH_SHORT"/>
    <property type="match status" value="1"/>
</dbReference>
<evidence type="ECO:0000256" key="2">
    <source>
        <dbReference type="ARBA" id="ARBA00023002"/>
    </source>
</evidence>
<evidence type="ECO:0008006" key="6">
    <source>
        <dbReference type="Google" id="ProtNLM"/>
    </source>
</evidence>
<dbReference type="Gene3D" id="3.40.50.720">
    <property type="entry name" value="NAD(P)-binding Rossmann-like Domain"/>
    <property type="match status" value="1"/>
</dbReference>
<comment type="similarity">
    <text evidence="3">Belongs to the short-chain dehydrogenases/reductases (SDR) family. SDR65C subfamily.</text>
</comment>
<evidence type="ECO:0000256" key="3">
    <source>
        <dbReference type="ARBA" id="ARBA00025714"/>
    </source>
</evidence>